<reference evidence="3" key="1">
    <citation type="submission" date="2020-01" db="EMBL/GenBank/DDBJ databases">
        <title>Insect and environment-associated Actinomycetes.</title>
        <authorList>
            <person name="Currrie C."/>
            <person name="Chevrette M."/>
            <person name="Carlson C."/>
            <person name="Stubbendieck R."/>
            <person name="Wendt-Pienkowski E."/>
        </authorList>
    </citation>
    <scope>NUCLEOTIDE SEQUENCE</scope>
    <source>
        <strain evidence="3">SID7499</strain>
    </source>
</reference>
<gene>
    <name evidence="3" type="ORF">G3M58_25915</name>
</gene>
<dbReference type="InterPro" id="IPR000644">
    <property type="entry name" value="CBS_dom"/>
</dbReference>
<dbReference type="SUPFAM" id="SSF54631">
    <property type="entry name" value="CBS-domain pair"/>
    <property type="match status" value="1"/>
</dbReference>
<dbReference type="PANTHER" id="PTHR43099:SF6">
    <property type="entry name" value="UPF0053 PROTEIN RV1842C"/>
    <property type="match status" value="1"/>
</dbReference>
<feature type="non-terminal residue" evidence="3">
    <location>
        <position position="89"/>
    </location>
</feature>
<evidence type="ECO:0000259" key="2">
    <source>
        <dbReference type="Pfam" id="PF00571"/>
    </source>
</evidence>
<dbReference type="InterPro" id="IPR046342">
    <property type="entry name" value="CBS_dom_sf"/>
</dbReference>
<proteinExistence type="predicted"/>
<name>A0A6G3WWS9_9ACTN</name>
<organism evidence="3">
    <name type="scientific">Streptomyces sp. SID7499</name>
    <dbReference type="NCBI Taxonomy" id="2706086"/>
    <lineage>
        <taxon>Bacteria</taxon>
        <taxon>Bacillati</taxon>
        <taxon>Actinomycetota</taxon>
        <taxon>Actinomycetes</taxon>
        <taxon>Kitasatosporales</taxon>
        <taxon>Streptomycetaceae</taxon>
        <taxon>Streptomyces</taxon>
    </lineage>
</organism>
<dbReference type="InterPro" id="IPR044751">
    <property type="entry name" value="Ion_transp-like_CBS"/>
</dbReference>
<evidence type="ECO:0000256" key="1">
    <source>
        <dbReference type="ARBA" id="ARBA00022737"/>
    </source>
</evidence>
<feature type="non-terminal residue" evidence="3">
    <location>
        <position position="1"/>
    </location>
</feature>
<dbReference type="Gene3D" id="3.10.580.10">
    <property type="entry name" value="CBS-domain"/>
    <property type="match status" value="1"/>
</dbReference>
<keyword evidence="1" id="KW-0677">Repeat</keyword>
<feature type="domain" description="CBS" evidence="2">
    <location>
        <begin position="5"/>
        <end position="45"/>
    </location>
</feature>
<accession>A0A6G3WWS9</accession>
<protein>
    <recommendedName>
        <fullName evidence="2">CBS domain-containing protein</fullName>
    </recommendedName>
</protein>
<evidence type="ECO:0000313" key="3">
    <source>
        <dbReference type="EMBL" id="NEE09873.1"/>
    </source>
</evidence>
<dbReference type="PANTHER" id="PTHR43099">
    <property type="entry name" value="UPF0053 PROTEIN YRKA"/>
    <property type="match status" value="1"/>
</dbReference>
<comment type="caution">
    <text evidence="3">The sequence shown here is derived from an EMBL/GenBank/DDBJ whole genome shotgun (WGS) entry which is preliminary data.</text>
</comment>
<dbReference type="InterPro" id="IPR051676">
    <property type="entry name" value="UPF0053_domain"/>
</dbReference>
<dbReference type="AlphaFoldDB" id="A0A6G3WWS9"/>
<dbReference type="EMBL" id="JAAGMN010002662">
    <property type="protein sequence ID" value="NEE09873.1"/>
    <property type="molecule type" value="Genomic_DNA"/>
</dbReference>
<sequence>ALELHATAEDVANATRATGLSRFPVYRGSLDTVVGVAHIKDVLAIPADRRPRTRVSELLREPLLVPETLTVDRLLDRLSGRLAMAVVID</sequence>
<dbReference type="CDD" id="cd04590">
    <property type="entry name" value="CBS_pair_CorC_HlyC_assoc"/>
    <property type="match status" value="1"/>
</dbReference>
<dbReference type="Pfam" id="PF00571">
    <property type="entry name" value="CBS"/>
    <property type="match status" value="1"/>
</dbReference>